<accession>A0ABY7QXC6</accession>
<reference evidence="2 3" key="1">
    <citation type="submission" date="2023-06" db="EMBL/GenBank/DDBJ databases">
        <title>The Gram-positive Non-spore-bearing Anaerobic Bacilli of Human Feces.</title>
        <authorList>
            <person name="Eggerth A.H."/>
        </authorList>
    </citation>
    <scope>NUCLEOTIDE SEQUENCE [LARGE SCALE GENOMIC DNA]</scope>
    <source>
        <strain evidence="2 3">CBA3108</strain>
    </source>
</reference>
<feature type="region of interest" description="Disordered" evidence="1">
    <location>
        <begin position="1"/>
        <end position="21"/>
    </location>
</feature>
<name>A0ABY7QXC6_9ACTN</name>
<evidence type="ECO:0000256" key="1">
    <source>
        <dbReference type="SAM" id="MobiDB-lite"/>
    </source>
</evidence>
<evidence type="ECO:0000313" key="2">
    <source>
        <dbReference type="EMBL" id="WCC79708.1"/>
    </source>
</evidence>
<gene>
    <name evidence="2" type="ORF">O6R08_09485</name>
</gene>
<feature type="region of interest" description="Disordered" evidence="1">
    <location>
        <begin position="38"/>
        <end position="60"/>
    </location>
</feature>
<organism evidence="2 3">
    <name type="scientific">Cutibacterium equinum</name>
    <dbReference type="NCBI Taxonomy" id="3016342"/>
    <lineage>
        <taxon>Bacteria</taxon>
        <taxon>Bacillati</taxon>
        <taxon>Actinomycetota</taxon>
        <taxon>Actinomycetes</taxon>
        <taxon>Propionibacteriales</taxon>
        <taxon>Propionibacteriaceae</taxon>
        <taxon>Cutibacterium</taxon>
    </lineage>
</organism>
<dbReference type="EMBL" id="CP115668">
    <property type="protein sequence ID" value="WCC79708.1"/>
    <property type="molecule type" value="Genomic_DNA"/>
</dbReference>
<dbReference type="Proteomes" id="UP001212097">
    <property type="component" value="Chromosome"/>
</dbReference>
<sequence length="60" mass="6584">MADMEISDAESIGFLPGPDTNPELLESVEVMDLSLASAARGQRRQRDGHSHRNNGFWVGD</sequence>
<proteinExistence type="predicted"/>
<evidence type="ECO:0000313" key="3">
    <source>
        <dbReference type="Proteomes" id="UP001212097"/>
    </source>
</evidence>
<dbReference type="RefSeq" id="WP_271417898.1">
    <property type="nucleotide sequence ID" value="NZ_CP115668.1"/>
</dbReference>
<keyword evidence="3" id="KW-1185">Reference proteome</keyword>
<protein>
    <submittedName>
        <fullName evidence="2">Uncharacterized protein</fullName>
    </submittedName>
</protein>